<evidence type="ECO:0000313" key="3">
    <source>
        <dbReference type="Proteomes" id="UP001160148"/>
    </source>
</evidence>
<name>A0AAV0XSA2_9HEMI</name>
<proteinExistence type="predicted"/>
<reference evidence="1 3" key="1">
    <citation type="submission" date="2023-01" db="EMBL/GenBank/DDBJ databases">
        <authorList>
            <person name="Whitehead M."/>
        </authorList>
    </citation>
    <scope>NUCLEOTIDE SEQUENCE [LARGE SCALE GENOMIC DNA]</scope>
</reference>
<organism evidence="1 3">
    <name type="scientific">Macrosiphum euphorbiae</name>
    <name type="common">potato aphid</name>
    <dbReference type="NCBI Taxonomy" id="13131"/>
    <lineage>
        <taxon>Eukaryota</taxon>
        <taxon>Metazoa</taxon>
        <taxon>Ecdysozoa</taxon>
        <taxon>Arthropoda</taxon>
        <taxon>Hexapoda</taxon>
        <taxon>Insecta</taxon>
        <taxon>Pterygota</taxon>
        <taxon>Neoptera</taxon>
        <taxon>Paraneoptera</taxon>
        <taxon>Hemiptera</taxon>
        <taxon>Sternorrhyncha</taxon>
        <taxon>Aphidomorpha</taxon>
        <taxon>Aphidoidea</taxon>
        <taxon>Aphididae</taxon>
        <taxon>Macrosiphini</taxon>
        <taxon>Macrosiphum</taxon>
    </lineage>
</organism>
<dbReference type="Proteomes" id="UP001160148">
    <property type="component" value="Unassembled WGS sequence"/>
</dbReference>
<dbReference type="EMBL" id="CARXXK010000414">
    <property type="protein sequence ID" value="CAI6370539.1"/>
    <property type="molecule type" value="Genomic_DNA"/>
</dbReference>
<evidence type="ECO:0000313" key="2">
    <source>
        <dbReference type="EMBL" id="CAI6370540.1"/>
    </source>
</evidence>
<gene>
    <name evidence="1" type="ORF">MEUPH1_LOCUS24647</name>
    <name evidence="2" type="ORF">MEUPH1_LOCUS24648</name>
</gene>
<evidence type="ECO:0000313" key="1">
    <source>
        <dbReference type="EMBL" id="CAI6370539.1"/>
    </source>
</evidence>
<protein>
    <submittedName>
        <fullName evidence="1">Uncharacterized protein</fullName>
    </submittedName>
</protein>
<comment type="caution">
    <text evidence="1">The sequence shown here is derived from an EMBL/GenBank/DDBJ whole genome shotgun (WGS) entry which is preliminary data.</text>
</comment>
<dbReference type="AlphaFoldDB" id="A0AAV0XSA2"/>
<accession>A0AAV0XSA2</accession>
<keyword evidence="3" id="KW-1185">Reference proteome</keyword>
<sequence length="55" mass="5647">GPAYICPETGPGVLDPDSGIVNRSVGPSVTTNGLLSPSVVFYSASLMQNPRKVSN</sequence>
<dbReference type="EMBL" id="CARXXK010000414">
    <property type="protein sequence ID" value="CAI6370540.1"/>
    <property type="molecule type" value="Genomic_DNA"/>
</dbReference>
<feature type="non-terminal residue" evidence="1">
    <location>
        <position position="1"/>
    </location>
</feature>